<sequence>MDTTHPAAALPTAGAPALPRLGALPGRTQATLAVGSVLLAGLIAAGVYLGNQPEWRVLYGNLGDKDGGQVIAALSQMNVPHRFSEGGGAILVPAAQVHEARLRLASQGLPRGGTVGFELMENQKFGTTQFQERLNFQRGLEGELARSIMALSAVQSARVHLALPQQTGFMREQQRPSASVLLTLFGGRTLDRGQIAGIVHLVASSVPQLHPGAVSVVDQTGALLSQTSDNAPGLDAGQLHYVRQMEQGLAARIVAIVEPLVGPGNVKAQVTADIDFTQVESTAETYGANQGASPAAVRSQHLSETPQPAAASAGGIPGALSNQPAPAAASPVNGPAQALSAGPGASAAAAAARRDAVTNYEVDKTVKVVRNPAGTLRRLSAAVVINDTAGPDAPAGSPALNPQQVEQVRSLVREAIGFNTERGDSVNVVNAPFKVAAITPPPTLPLWRQPETRQLVQAVAPWIALPLLALAVLFGLVRPALRSAQRVAAEPVPTPRLVDTTLRDAVPLPEPGKQQAQPAAPGLPHTDPITLLPPAEAAAQQQRTRQLENIRSLAKQNPATVANVVRSWSTG</sequence>
<dbReference type="GO" id="GO:0005886">
    <property type="term" value="C:plasma membrane"/>
    <property type="evidence" value="ECO:0007669"/>
    <property type="project" value="UniProtKB-SubCell"/>
</dbReference>
<organism evidence="14 15">
    <name type="scientific">Ramlibacter aurantiacus</name>
    <dbReference type="NCBI Taxonomy" id="2801330"/>
    <lineage>
        <taxon>Bacteria</taxon>
        <taxon>Pseudomonadati</taxon>
        <taxon>Pseudomonadota</taxon>
        <taxon>Betaproteobacteria</taxon>
        <taxon>Burkholderiales</taxon>
        <taxon>Comamonadaceae</taxon>
        <taxon>Ramlibacter</taxon>
    </lineage>
</organism>
<keyword evidence="7 11" id="KW-0472">Membrane</keyword>
<feature type="region of interest" description="Disordered" evidence="10">
    <location>
        <begin position="506"/>
        <end position="530"/>
    </location>
</feature>
<evidence type="ECO:0000256" key="8">
    <source>
        <dbReference type="ARBA" id="ARBA00023143"/>
    </source>
</evidence>
<evidence type="ECO:0000256" key="7">
    <source>
        <dbReference type="ARBA" id="ARBA00023136"/>
    </source>
</evidence>
<feature type="region of interest" description="Disordered" evidence="10">
    <location>
        <begin position="285"/>
        <end position="341"/>
    </location>
</feature>
<evidence type="ECO:0000259" key="12">
    <source>
        <dbReference type="Pfam" id="PF01514"/>
    </source>
</evidence>
<dbReference type="GO" id="GO:0003774">
    <property type="term" value="F:cytoskeletal motor activity"/>
    <property type="evidence" value="ECO:0007669"/>
    <property type="project" value="InterPro"/>
</dbReference>
<evidence type="ECO:0000256" key="4">
    <source>
        <dbReference type="ARBA" id="ARBA00022475"/>
    </source>
</evidence>
<reference evidence="14" key="1">
    <citation type="submission" date="2021-01" db="EMBL/GenBank/DDBJ databases">
        <title>Ramlibacter sp. strain AW1 16S ribosomal RNA gene Genome sequencing and assembly.</title>
        <authorList>
            <person name="Kang M."/>
        </authorList>
    </citation>
    <scope>NUCLEOTIDE SEQUENCE</scope>
    <source>
        <strain evidence="14">AW1</strain>
    </source>
</reference>
<dbReference type="PIRSF" id="PIRSF004862">
    <property type="entry name" value="FliF"/>
    <property type="match status" value="1"/>
</dbReference>
<evidence type="ECO:0000259" key="13">
    <source>
        <dbReference type="Pfam" id="PF08345"/>
    </source>
</evidence>
<keyword evidence="8 9" id="KW-0975">Bacterial flagellum</keyword>
<dbReference type="EMBL" id="JAEQNA010000005">
    <property type="protein sequence ID" value="MBL0421450.1"/>
    <property type="molecule type" value="Genomic_DNA"/>
</dbReference>
<gene>
    <name evidence="14" type="primary">fliF</name>
    <name evidence="14" type="ORF">JI739_13920</name>
</gene>
<evidence type="ECO:0000256" key="6">
    <source>
        <dbReference type="ARBA" id="ARBA00022989"/>
    </source>
</evidence>
<keyword evidence="14" id="KW-0969">Cilium</keyword>
<dbReference type="RefSeq" id="WP_201684533.1">
    <property type="nucleotide sequence ID" value="NZ_JAEQNA010000005.1"/>
</dbReference>
<evidence type="ECO:0000256" key="9">
    <source>
        <dbReference type="PIRNR" id="PIRNR004862"/>
    </source>
</evidence>
<dbReference type="AlphaFoldDB" id="A0A936ZQ15"/>
<comment type="similarity">
    <text evidence="3 9">Belongs to the FliF family.</text>
</comment>
<evidence type="ECO:0000256" key="5">
    <source>
        <dbReference type="ARBA" id="ARBA00022692"/>
    </source>
</evidence>
<dbReference type="Gene3D" id="3.30.300.30">
    <property type="match status" value="1"/>
</dbReference>
<keyword evidence="15" id="KW-1185">Reference proteome</keyword>
<dbReference type="InterPro" id="IPR043427">
    <property type="entry name" value="YscJ/FliF"/>
</dbReference>
<keyword evidence="14" id="KW-0966">Cell projection</keyword>
<dbReference type="Proteomes" id="UP000613011">
    <property type="component" value="Unassembled WGS sequence"/>
</dbReference>
<dbReference type="InterPro" id="IPR000067">
    <property type="entry name" value="FlgMring_FliF"/>
</dbReference>
<dbReference type="NCBIfam" id="TIGR00206">
    <property type="entry name" value="fliF"/>
    <property type="match status" value="1"/>
</dbReference>
<evidence type="ECO:0000256" key="3">
    <source>
        <dbReference type="ARBA" id="ARBA00007971"/>
    </source>
</evidence>
<keyword evidence="6 11" id="KW-1133">Transmembrane helix</keyword>
<dbReference type="PANTHER" id="PTHR30046:SF0">
    <property type="entry name" value="FLAGELLAR M-RING PROTEIN"/>
    <property type="match status" value="1"/>
</dbReference>
<keyword evidence="5 11" id="KW-0812">Transmembrane</keyword>
<keyword evidence="4" id="KW-1003">Cell membrane</keyword>
<evidence type="ECO:0000313" key="14">
    <source>
        <dbReference type="EMBL" id="MBL0421450.1"/>
    </source>
</evidence>
<keyword evidence="14" id="KW-0282">Flagellum</keyword>
<feature type="domain" description="Flagellar M-ring N-terminal" evidence="12">
    <location>
        <begin position="51"/>
        <end position="226"/>
    </location>
</feature>
<dbReference type="GO" id="GO:0071973">
    <property type="term" value="P:bacterial-type flagellum-dependent cell motility"/>
    <property type="evidence" value="ECO:0007669"/>
    <property type="project" value="InterPro"/>
</dbReference>
<feature type="transmembrane region" description="Helical" evidence="11">
    <location>
        <begin position="459"/>
        <end position="477"/>
    </location>
</feature>
<comment type="caution">
    <text evidence="14">The sequence shown here is derived from an EMBL/GenBank/DDBJ whole genome shotgun (WGS) entry which is preliminary data.</text>
</comment>
<name>A0A936ZQ15_9BURK</name>
<dbReference type="Pfam" id="PF01514">
    <property type="entry name" value="YscJ_FliF"/>
    <property type="match status" value="1"/>
</dbReference>
<dbReference type="InterPro" id="IPR045851">
    <property type="entry name" value="AMP-bd_C_sf"/>
</dbReference>
<comment type="function">
    <text evidence="9">The M ring may be actively involved in energy transduction.</text>
</comment>
<evidence type="ECO:0000256" key="10">
    <source>
        <dbReference type="SAM" id="MobiDB-lite"/>
    </source>
</evidence>
<dbReference type="GO" id="GO:0009431">
    <property type="term" value="C:bacterial-type flagellum basal body, MS ring"/>
    <property type="evidence" value="ECO:0007669"/>
    <property type="project" value="InterPro"/>
</dbReference>
<dbReference type="Pfam" id="PF08345">
    <property type="entry name" value="YscJ_FliF_C"/>
    <property type="match status" value="1"/>
</dbReference>
<dbReference type="InterPro" id="IPR006182">
    <property type="entry name" value="FliF_N_dom"/>
</dbReference>
<dbReference type="InterPro" id="IPR013556">
    <property type="entry name" value="Flag_M-ring_C"/>
</dbReference>
<dbReference type="PANTHER" id="PTHR30046">
    <property type="entry name" value="FLAGELLAR M-RING PROTEIN"/>
    <property type="match status" value="1"/>
</dbReference>
<dbReference type="PRINTS" id="PR01009">
    <property type="entry name" value="FLGMRINGFLIF"/>
</dbReference>
<comment type="subcellular location">
    <subcellularLocation>
        <location evidence="1 9">Bacterial flagellum basal body</location>
    </subcellularLocation>
    <subcellularLocation>
        <location evidence="2">Cell membrane</location>
        <topology evidence="2">Multi-pass membrane protein</topology>
    </subcellularLocation>
</comment>
<accession>A0A936ZQ15</accession>
<evidence type="ECO:0000256" key="2">
    <source>
        <dbReference type="ARBA" id="ARBA00004651"/>
    </source>
</evidence>
<proteinExistence type="inferred from homology"/>
<evidence type="ECO:0000313" key="15">
    <source>
        <dbReference type="Proteomes" id="UP000613011"/>
    </source>
</evidence>
<feature type="domain" description="Flagellar M-ring C-terminal" evidence="13">
    <location>
        <begin position="258"/>
        <end position="433"/>
    </location>
</feature>
<evidence type="ECO:0000256" key="11">
    <source>
        <dbReference type="SAM" id="Phobius"/>
    </source>
</evidence>
<evidence type="ECO:0000256" key="1">
    <source>
        <dbReference type="ARBA" id="ARBA00004117"/>
    </source>
</evidence>
<protein>
    <recommendedName>
        <fullName evidence="9">Flagellar M-ring protein</fullName>
    </recommendedName>
</protein>